<gene>
    <name evidence="1" type="ORF">HNP52_002836</name>
</gene>
<keyword evidence="2" id="KW-1185">Reference proteome</keyword>
<comment type="caution">
    <text evidence="1">The sequence shown here is derived from an EMBL/GenBank/DDBJ whole genome shotgun (WGS) entry which is preliminary data.</text>
</comment>
<dbReference type="RefSeq" id="WP_184168135.1">
    <property type="nucleotide sequence ID" value="NZ_JACHLN010000002.1"/>
</dbReference>
<organism evidence="1 2">
    <name type="scientific">Sphingomonas kyeonggiensis</name>
    <dbReference type="NCBI Taxonomy" id="1268553"/>
    <lineage>
        <taxon>Bacteria</taxon>
        <taxon>Pseudomonadati</taxon>
        <taxon>Pseudomonadota</taxon>
        <taxon>Alphaproteobacteria</taxon>
        <taxon>Sphingomonadales</taxon>
        <taxon>Sphingomonadaceae</taxon>
        <taxon>Sphingomonas</taxon>
    </lineage>
</organism>
<evidence type="ECO:0008006" key="3">
    <source>
        <dbReference type="Google" id="ProtNLM"/>
    </source>
</evidence>
<dbReference type="EMBL" id="JACHLN010000002">
    <property type="protein sequence ID" value="MBB4839767.1"/>
    <property type="molecule type" value="Genomic_DNA"/>
</dbReference>
<evidence type="ECO:0000313" key="1">
    <source>
        <dbReference type="EMBL" id="MBB4839767.1"/>
    </source>
</evidence>
<accession>A0A7W7K2C2</accession>
<name>A0A7W7K2C2_9SPHN</name>
<dbReference type="Proteomes" id="UP000575241">
    <property type="component" value="Unassembled WGS sequence"/>
</dbReference>
<proteinExistence type="predicted"/>
<evidence type="ECO:0000313" key="2">
    <source>
        <dbReference type="Proteomes" id="UP000575241"/>
    </source>
</evidence>
<protein>
    <recommendedName>
        <fullName evidence="3">TonB C-terminal domain-containing protein</fullName>
    </recommendedName>
</protein>
<sequence>MIATVLLAAALQTAPIDWDALPPLPWRAPPIITAEMQTFVQREVKLRKCVLAKPGTVEVSIAVLVDEGGNIRTTVPRAIACPSVEQYAAALAAGFARNNLLPRPGATEQWYRTTISFTLTK</sequence>
<reference evidence="1 2" key="1">
    <citation type="submission" date="2020-08" db="EMBL/GenBank/DDBJ databases">
        <title>Functional genomics of gut bacteria from endangered species of beetles.</title>
        <authorList>
            <person name="Carlos-Shanley C."/>
        </authorList>
    </citation>
    <scope>NUCLEOTIDE SEQUENCE [LARGE SCALE GENOMIC DNA]</scope>
    <source>
        <strain evidence="1 2">S00224</strain>
    </source>
</reference>
<dbReference type="AlphaFoldDB" id="A0A7W7K2C2"/>